<dbReference type="GO" id="GO:0044038">
    <property type="term" value="P:cell wall macromolecule biosynthetic process"/>
    <property type="evidence" value="ECO:0007669"/>
    <property type="project" value="TreeGrafter"/>
</dbReference>
<gene>
    <name evidence="9" type="ORF">AUJ23_00050</name>
</gene>
<evidence type="ECO:0000256" key="5">
    <source>
        <dbReference type="ARBA" id="ARBA00022989"/>
    </source>
</evidence>
<dbReference type="STRING" id="1805238.AUJ23_00050"/>
<feature type="transmembrane region" description="Helical" evidence="8">
    <location>
        <begin position="312"/>
        <end position="331"/>
    </location>
</feature>
<comment type="subcellular location">
    <subcellularLocation>
        <location evidence="1">Membrane</location>
        <topology evidence="1">Multi-pass membrane protein</topology>
    </subcellularLocation>
</comment>
<keyword evidence="3" id="KW-0808">Transferase</keyword>
<dbReference type="PANTHER" id="PTHR22926:SF5">
    <property type="entry name" value="PHOSPHO-N-ACETYLMURAMOYL-PENTAPEPTIDE-TRANSFERASE HOMOLOG"/>
    <property type="match status" value="1"/>
</dbReference>
<feature type="transmembrane region" description="Helical" evidence="8">
    <location>
        <begin position="89"/>
        <end position="111"/>
    </location>
</feature>
<organism evidence="9 10">
    <name type="scientific">Candidatus Magasanikbacteria bacterium CG1_02_32_51</name>
    <dbReference type="NCBI Taxonomy" id="1805238"/>
    <lineage>
        <taxon>Bacteria</taxon>
        <taxon>Candidatus Magasanikiibacteriota</taxon>
    </lineage>
</organism>
<feature type="binding site" evidence="7">
    <location>
        <position position="284"/>
    </location>
    <ligand>
        <name>Mg(2+)</name>
        <dbReference type="ChEBI" id="CHEBI:18420"/>
    </ligand>
</feature>
<feature type="transmembrane region" description="Helical" evidence="8">
    <location>
        <begin position="60"/>
        <end position="83"/>
    </location>
</feature>
<dbReference type="GO" id="GO:0005886">
    <property type="term" value="C:plasma membrane"/>
    <property type="evidence" value="ECO:0007669"/>
    <property type="project" value="UniProtKB-SubCell"/>
</dbReference>
<dbReference type="EMBL" id="MNVC01000001">
    <property type="protein sequence ID" value="OIO20546.1"/>
    <property type="molecule type" value="Genomic_DNA"/>
</dbReference>
<comment type="caution">
    <text evidence="9">The sequence shown here is derived from an EMBL/GenBank/DDBJ whole genome shotgun (WGS) entry which is preliminary data.</text>
</comment>
<keyword evidence="7" id="KW-0460">Magnesium</keyword>
<feature type="transmembrane region" description="Helical" evidence="8">
    <location>
        <begin position="15"/>
        <end position="39"/>
    </location>
</feature>
<evidence type="ECO:0000313" key="10">
    <source>
        <dbReference type="Proteomes" id="UP000181941"/>
    </source>
</evidence>
<dbReference type="GO" id="GO:0071555">
    <property type="term" value="P:cell wall organization"/>
    <property type="evidence" value="ECO:0007669"/>
    <property type="project" value="TreeGrafter"/>
</dbReference>
<keyword evidence="4 8" id="KW-0812">Transmembrane</keyword>
<proteinExistence type="inferred from homology"/>
<evidence type="ECO:0000313" key="9">
    <source>
        <dbReference type="EMBL" id="OIO20546.1"/>
    </source>
</evidence>
<keyword evidence="7" id="KW-0479">Metal-binding</keyword>
<evidence type="ECO:0000256" key="3">
    <source>
        <dbReference type="ARBA" id="ARBA00022679"/>
    </source>
</evidence>
<reference evidence="9 10" key="1">
    <citation type="journal article" date="2016" name="Environ. Microbiol.">
        <title>Genomic resolution of a cold subsurface aquifer community provides metabolic insights for novel microbes adapted to high CO concentrations.</title>
        <authorList>
            <person name="Probst A.J."/>
            <person name="Castelle C.J."/>
            <person name="Singh A."/>
            <person name="Brown C.T."/>
            <person name="Anantharaman K."/>
            <person name="Sharon I."/>
            <person name="Hug L.A."/>
            <person name="Burstein D."/>
            <person name="Emerson J.B."/>
            <person name="Thomas B.C."/>
            <person name="Banfield J.F."/>
        </authorList>
    </citation>
    <scope>NUCLEOTIDE SEQUENCE [LARGE SCALE GENOMIC DNA]</scope>
    <source>
        <strain evidence="9">CG1_02_32_51</strain>
    </source>
</reference>
<keyword evidence="5 8" id="KW-1133">Transmembrane helix</keyword>
<dbReference type="Proteomes" id="UP000181941">
    <property type="component" value="Unassembled WGS sequence"/>
</dbReference>
<name>A0A1J4U7M5_9BACT</name>
<evidence type="ECO:0000256" key="6">
    <source>
        <dbReference type="ARBA" id="ARBA00023136"/>
    </source>
</evidence>
<evidence type="ECO:0000256" key="7">
    <source>
        <dbReference type="PIRSR" id="PIRSR600715-1"/>
    </source>
</evidence>
<feature type="transmembrane region" description="Helical" evidence="8">
    <location>
        <begin position="285"/>
        <end position="306"/>
    </location>
</feature>
<feature type="transmembrane region" description="Helical" evidence="8">
    <location>
        <begin position="205"/>
        <end position="225"/>
    </location>
</feature>
<feature type="transmembrane region" description="Helical" evidence="8">
    <location>
        <begin position="355"/>
        <end position="375"/>
    </location>
</feature>
<evidence type="ECO:0000256" key="4">
    <source>
        <dbReference type="ARBA" id="ARBA00022692"/>
    </source>
</evidence>
<evidence type="ECO:0000256" key="1">
    <source>
        <dbReference type="ARBA" id="ARBA00004141"/>
    </source>
</evidence>
<keyword evidence="6 8" id="KW-0472">Membrane</keyword>
<dbReference type="InterPro" id="IPR003524">
    <property type="entry name" value="PNAcMuramoyl-5peptid_Trfase"/>
</dbReference>
<evidence type="ECO:0000256" key="2">
    <source>
        <dbReference type="ARBA" id="ARBA00005583"/>
    </source>
</evidence>
<dbReference type="InterPro" id="IPR018480">
    <property type="entry name" value="PNAcMuramoyl-5peptid_Trfase_CS"/>
</dbReference>
<comment type="cofactor">
    <cofactor evidence="7">
        <name>Mg(2+)</name>
        <dbReference type="ChEBI" id="CHEBI:18420"/>
    </cofactor>
</comment>
<feature type="binding site" evidence="7">
    <location>
        <position position="224"/>
    </location>
    <ligand>
        <name>Mg(2+)</name>
        <dbReference type="ChEBI" id="CHEBI:18420"/>
    </ligand>
</feature>
<dbReference type="GO" id="GO:0046872">
    <property type="term" value="F:metal ion binding"/>
    <property type="evidence" value="ECO:0007669"/>
    <property type="project" value="UniProtKB-KW"/>
</dbReference>
<dbReference type="Pfam" id="PF00953">
    <property type="entry name" value="Glycos_transf_4"/>
    <property type="match status" value="1"/>
</dbReference>
<sequence>MIIQSESLQMLRQAIFFGLVSCVLAFLWAPVLTKIMYKYKLTRRSEFDQTLAMVDRKNKVGVPMMGGLLVIITVAVITMLFNWERKFTWVPIGVMLLSALLGGIDDVLNIYGHTRRSRKLKQILSLIRVHKDWKMRVWYIITLPWSLFKRTSAWLSRHPGKGIHVHEKLLLQFTAGAITAWWIYFKLGASWREIHLPFDGFINIGWWIIPLIIFFVMFTANAVNVADGMDGLAGGSLIITFTALTLLSWIEGFKEIAFLNATTVGALITYTYFNIKPARFQMGDVGSLGLGSLLAINAIVMNQMLLLPLFAFIFYAEILSVIIQILGRHLLGKRIFKMAPIHYHFELFGWKEEKIVMRFWLIHAIFVVFGLWVSLY</sequence>
<protein>
    <submittedName>
        <fullName evidence="9">Uncharacterized protein</fullName>
    </submittedName>
</protein>
<dbReference type="InterPro" id="IPR000715">
    <property type="entry name" value="Glycosyl_transferase_4"/>
</dbReference>
<accession>A0A1J4U7M5</accession>
<dbReference type="PANTHER" id="PTHR22926">
    <property type="entry name" value="PHOSPHO-N-ACETYLMURAMOYL-PENTAPEPTIDE-TRANSFERASE"/>
    <property type="match status" value="1"/>
</dbReference>
<dbReference type="AlphaFoldDB" id="A0A1J4U7M5"/>
<comment type="similarity">
    <text evidence="2">Belongs to the glycosyltransferase 4 family. MraY subfamily.</text>
</comment>
<feature type="transmembrane region" description="Helical" evidence="8">
    <location>
        <begin position="256"/>
        <end position="273"/>
    </location>
</feature>
<dbReference type="CDD" id="cd06852">
    <property type="entry name" value="GT_MraY"/>
    <property type="match status" value="1"/>
</dbReference>
<dbReference type="GO" id="GO:0008963">
    <property type="term" value="F:phospho-N-acetylmuramoyl-pentapeptide-transferase activity"/>
    <property type="evidence" value="ECO:0007669"/>
    <property type="project" value="InterPro"/>
</dbReference>
<dbReference type="PROSITE" id="PS01348">
    <property type="entry name" value="MRAY_2"/>
    <property type="match status" value="1"/>
</dbReference>
<evidence type="ECO:0000256" key="8">
    <source>
        <dbReference type="SAM" id="Phobius"/>
    </source>
</evidence>
<feature type="transmembrane region" description="Helical" evidence="8">
    <location>
        <begin position="232"/>
        <end position="250"/>
    </location>
</feature>
<feature type="transmembrane region" description="Helical" evidence="8">
    <location>
        <begin position="169"/>
        <end position="185"/>
    </location>
</feature>